<dbReference type="AlphaFoldDB" id="A0A5N5ETF2"/>
<dbReference type="SUPFAM" id="SSF52279">
    <property type="entry name" value="Beta-D-glucan exohydrolase, C-terminal domain"/>
    <property type="match status" value="1"/>
</dbReference>
<reference evidence="5 6" key="1">
    <citation type="submission" date="2019-09" db="EMBL/GenBank/DDBJ databases">
        <authorList>
            <person name="Liu P."/>
        </authorList>
    </citation>
    <scope>NUCLEOTIDE SEQUENCE [LARGE SCALE GENOMIC DNA]</scope>
    <source>
        <strain evidence="5 6">TRM68085</strain>
    </source>
</reference>
<dbReference type="PANTHER" id="PTHR42715">
    <property type="entry name" value="BETA-GLUCOSIDASE"/>
    <property type="match status" value="1"/>
</dbReference>
<dbReference type="InterPro" id="IPR026891">
    <property type="entry name" value="Fn3-like"/>
</dbReference>
<dbReference type="FunFam" id="3.20.20.300:FF:000011">
    <property type="entry name" value="Glycosyl hydrolase"/>
    <property type="match status" value="1"/>
</dbReference>
<dbReference type="GO" id="GO:0005975">
    <property type="term" value="P:carbohydrate metabolic process"/>
    <property type="evidence" value="ECO:0007669"/>
    <property type="project" value="InterPro"/>
</dbReference>
<dbReference type="InterPro" id="IPR036881">
    <property type="entry name" value="Glyco_hydro_3_C_sf"/>
</dbReference>
<comment type="similarity">
    <text evidence="1">Belongs to the glycosyl hydrolase 3 family.</text>
</comment>
<dbReference type="InterPro" id="IPR036962">
    <property type="entry name" value="Glyco_hydro_3_N_sf"/>
</dbReference>
<evidence type="ECO:0000313" key="5">
    <source>
        <dbReference type="EMBL" id="KAB2592002.1"/>
    </source>
</evidence>
<organism evidence="5 6">
    <name type="scientific">Streptomyces arboris</name>
    <dbReference type="NCBI Taxonomy" id="2600619"/>
    <lineage>
        <taxon>Bacteria</taxon>
        <taxon>Bacillati</taxon>
        <taxon>Actinomycetota</taxon>
        <taxon>Actinomycetes</taxon>
        <taxon>Kitasatosporales</taxon>
        <taxon>Streptomycetaceae</taxon>
        <taxon>Streptomyces</taxon>
    </lineage>
</organism>
<evidence type="ECO:0000256" key="3">
    <source>
        <dbReference type="SAM" id="MobiDB-lite"/>
    </source>
</evidence>
<dbReference type="InterPro" id="IPR002772">
    <property type="entry name" value="Glyco_hydro_3_C"/>
</dbReference>
<feature type="region of interest" description="Disordered" evidence="3">
    <location>
        <begin position="1"/>
        <end position="25"/>
    </location>
</feature>
<dbReference type="Proteomes" id="UP000326907">
    <property type="component" value="Unassembled WGS sequence"/>
</dbReference>
<dbReference type="GO" id="GO:0004553">
    <property type="term" value="F:hydrolase activity, hydrolyzing O-glycosyl compounds"/>
    <property type="evidence" value="ECO:0007669"/>
    <property type="project" value="InterPro"/>
</dbReference>
<dbReference type="Gene3D" id="2.60.40.10">
    <property type="entry name" value="Immunoglobulins"/>
    <property type="match status" value="1"/>
</dbReference>
<evidence type="ECO:0000256" key="2">
    <source>
        <dbReference type="ARBA" id="ARBA00022801"/>
    </source>
</evidence>
<protein>
    <submittedName>
        <fullName evidence="5">Glycosyl hydrolase</fullName>
    </submittedName>
</protein>
<dbReference type="InterPro" id="IPR001764">
    <property type="entry name" value="Glyco_hydro_3_N"/>
</dbReference>
<evidence type="ECO:0000259" key="4">
    <source>
        <dbReference type="SMART" id="SM01217"/>
    </source>
</evidence>
<dbReference type="PANTHER" id="PTHR42715:SF10">
    <property type="entry name" value="BETA-GLUCOSIDASE"/>
    <property type="match status" value="1"/>
</dbReference>
<sequence>MEKVTAGVQTSAGATDLRSGPWRDPTLAPEARADALIAAMTLQEKVSQLFGVWVGASDDGAEVAPFQHDMEEAVALDDLLPYGLGQLTRPFGTAPVDPAVGALSLARTQERIAGANRFGIPALAHEECLAGFAAWGATAYPVPLSWGATFHPELVREMAAAIGRDMRSVGVHQGLAPVLDVVRDARWGRVEETIGEDPYLVGTVATAYVRGLESAGIVATLKHFAGYSASRAGRNLAPVGMGARERADIILTPFEMAVRESGVRSVMHAYTDTDGIPSAADGPLLTGLLRDTWGFEGTVVADYFGIAFLKTLHGVAGTFGEAAGAALGAGVDVELPTVSAFGSPLTDAIAEGLVPEALVDRAVRRVLVQKAQLGLLDADWRPVPPVLAGAAAVDGSVGGSVGADSETLRGTVRLDTDENRALARRVAEQAVVLLRNDGTLPLPADADAGAPARIALIGPNADTPTAVLGCYAFPVHVGGQHPETPLGIELPTLYEACAAEFPHSEIVTARGADIDGPDTGGFAEAVELARGADLVILALGDRAGLFGRGTSGEGCDAENLALPGVQQQLLDVLLDAGTPVVVVLLAGRPYALGRAVDEAAAVVQSFFPGEEGTRAIASVLSGRTAPSGRLPVSVPRHPGSQPSTYLAARLGHSSEVSSVDPTPAFGFGHGLTYTAFEWSDLVVECGRASTEGEFTLSCTVRNTGARAGTEVVQVYLHDPVASVVQPVQRLIGYARLDLDPGRAARVRLTVPADLASFTGREGHRIVEPGDLELRLSTSSTDPRLTARVTLTGPVRTVDHTRRLHMGVATEILTDAP</sequence>
<proteinExistence type="inferred from homology"/>
<dbReference type="Gene3D" id="3.40.50.1700">
    <property type="entry name" value="Glycoside hydrolase family 3 C-terminal domain"/>
    <property type="match status" value="1"/>
</dbReference>
<dbReference type="Gene3D" id="3.20.20.300">
    <property type="entry name" value="Glycoside hydrolase, family 3, N-terminal domain"/>
    <property type="match status" value="1"/>
</dbReference>
<keyword evidence="2 5" id="KW-0378">Hydrolase</keyword>
<dbReference type="PRINTS" id="PR00133">
    <property type="entry name" value="GLHYDRLASE3"/>
</dbReference>
<dbReference type="EMBL" id="VYUA01000010">
    <property type="protein sequence ID" value="KAB2592002.1"/>
    <property type="molecule type" value="Genomic_DNA"/>
</dbReference>
<dbReference type="SMART" id="SM01217">
    <property type="entry name" value="Fn3_like"/>
    <property type="match status" value="1"/>
</dbReference>
<feature type="domain" description="Fibronectin type III-like" evidence="4">
    <location>
        <begin position="710"/>
        <end position="779"/>
    </location>
</feature>
<evidence type="ECO:0000256" key="1">
    <source>
        <dbReference type="ARBA" id="ARBA00005336"/>
    </source>
</evidence>
<dbReference type="Pfam" id="PF14310">
    <property type="entry name" value="Fn3-like"/>
    <property type="match status" value="1"/>
</dbReference>
<gene>
    <name evidence="5" type="ORF">F5983_13550</name>
</gene>
<accession>A0A5N5ETF2</accession>
<dbReference type="SUPFAM" id="SSF51445">
    <property type="entry name" value="(Trans)glycosidases"/>
    <property type="match status" value="1"/>
</dbReference>
<dbReference type="InterPro" id="IPR013783">
    <property type="entry name" value="Ig-like_fold"/>
</dbReference>
<dbReference type="InterPro" id="IPR050288">
    <property type="entry name" value="Cellulose_deg_GH3"/>
</dbReference>
<dbReference type="Pfam" id="PF01915">
    <property type="entry name" value="Glyco_hydro_3_C"/>
    <property type="match status" value="1"/>
</dbReference>
<dbReference type="InterPro" id="IPR017853">
    <property type="entry name" value="GH"/>
</dbReference>
<keyword evidence="6" id="KW-1185">Reference proteome</keyword>
<comment type="caution">
    <text evidence="5">The sequence shown here is derived from an EMBL/GenBank/DDBJ whole genome shotgun (WGS) entry which is preliminary data.</text>
</comment>
<name>A0A5N5ETF2_9ACTN</name>
<dbReference type="Pfam" id="PF00933">
    <property type="entry name" value="Glyco_hydro_3"/>
    <property type="match status" value="1"/>
</dbReference>
<evidence type="ECO:0000313" key="6">
    <source>
        <dbReference type="Proteomes" id="UP000326907"/>
    </source>
</evidence>